<sequence>MVLTRGLMGLLAAAFIGSVAHAVASDDVPLDEYLRALHGIMPAARDGAEAYMSAFERKCGRTMRTVELRAAVSEGTGDPILMAMIRASHYKDSEILRSLATAVSCAGGGH</sequence>
<dbReference type="AlphaFoldDB" id="A0A9D7E3L9"/>
<feature type="signal peptide" evidence="1">
    <location>
        <begin position="1"/>
        <end position="22"/>
    </location>
</feature>
<accession>A0A9D7E3L9</accession>
<feature type="chain" id="PRO_5038899553" evidence="1">
    <location>
        <begin position="23"/>
        <end position="110"/>
    </location>
</feature>
<evidence type="ECO:0000313" key="3">
    <source>
        <dbReference type="Proteomes" id="UP000807785"/>
    </source>
</evidence>
<dbReference type="EMBL" id="JADJEV010000003">
    <property type="protein sequence ID" value="MBK6973191.1"/>
    <property type="molecule type" value="Genomic_DNA"/>
</dbReference>
<protein>
    <submittedName>
        <fullName evidence="2">Uncharacterized protein</fullName>
    </submittedName>
</protein>
<keyword evidence="1" id="KW-0732">Signal</keyword>
<dbReference type="Proteomes" id="UP000807785">
    <property type="component" value="Unassembled WGS sequence"/>
</dbReference>
<name>A0A9D7E3L9_9PROT</name>
<organism evidence="2 3">
    <name type="scientific">Candidatus Methylophosphatis roskildensis</name>
    <dbReference type="NCBI Taxonomy" id="2899263"/>
    <lineage>
        <taxon>Bacteria</taxon>
        <taxon>Pseudomonadati</taxon>
        <taxon>Pseudomonadota</taxon>
        <taxon>Betaproteobacteria</taxon>
        <taxon>Nitrosomonadales</taxon>
        <taxon>Sterolibacteriaceae</taxon>
        <taxon>Candidatus Methylophosphatis</taxon>
    </lineage>
</organism>
<proteinExistence type="predicted"/>
<evidence type="ECO:0000313" key="2">
    <source>
        <dbReference type="EMBL" id="MBK6973191.1"/>
    </source>
</evidence>
<gene>
    <name evidence="2" type="ORF">IPH26_09665</name>
</gene>
<comment type="caution">
    <text evidence="2">The sequence shown here is derived from an EMBL/GenBank/DDBJ whole genome shotgun (WGS) entry which is preliminary data.</text>
</comment>
<evidence type="ECO:0000256" key="1">
    <source>
        <dbReference type="SAM" id="SignalP"/>
    </source>
</evidence>
<reference evidence="2" key="1">
    <citation type="submission" date="2020-10" db="EMBL/GenBank/DDBJ databases">
        <title>Connecting structure to function with the recovery of over 1000 high-quality activated sludge metagenome-assembled genomes encoding full-length rRNA genes using long-read sequencing.</title>
        <authorList>
            <person name="Singleton C.M."/>
            <person name="Petriglieri F."/>
            <person name="Kristensen J.M."/>
            <person name="Kirkegaard R.H."/>
            <person name="Michaelsen T.Y."/>
            <person name="Andersen M.H."/>
            <person name="Karst S.M."/>
            <person name="Dueholm M.S."/>
            <person name="Nielsen P.H."/>
            <person name="Albertsen M."/>
        </authorList>
    </citation>
    <scope>NUCLEOTIDE SEQUENCE</scope>
    <source>
        <strain evidence="2">Bjer_18-Q3-R1-45_BAT3C.347</strain>
    </source>
</reference>